<dbReference type="PROSITE" id="PS01124">
    <property type="entry name" value="HTH_ARAC_FAMILY_2"/>
    <property type="match status" value="1"/>
</dbReference>
<dbReference type="SUPFAM" id="SSF46689">
    <property type="entry name" value="Homeodomain-like"/>
    <property type="match status" value="1"/>
</dbReference>
<organism evidence="1 2">
    <name type="scientific">Corynebacterium poyangense</name>
    <dbReference type="NCBI Taxonomy" id="2684405"/>
    <lineage>
        <taxon>Bacteria</taxon>
        <taxon>Bacillati</taxon>
        <taxon>Actinomycetota</taxon>
        <taxon>Actinomycetes</taxon>
        <taxon>Mycobacteriales</taxon>
        <taxon>Corynebacteriaceae</taxon>
        <taxon>Corynebacterium</taxon>
    </lineage>
</organism>
<dbReference type="InterPro" id="IPR050204">
    <property type="entry name" value="AraC_XylS_family_regulators"/>
</dbReference>
<dbReference type="PANTHER" id="PTHR46796">
    <property type="entry name" value="HTH-TYPE TRANSCRIPTIONAL ACTIVATOR RHAS-RELATED"/>
    <property type="match status" value="1"/>
</dbReference>
<keyword evidence="2" id="KW-1185">Reference proteome</keyword>
<reference evidence="1 2" key="1">
    <citation type="submission" date="2019-12" db="EMBL/GenBank/DDBJ databases">
        <title>Corynebacterium sp. nov., isolated from feces of the Anser Albifrons in China.</title>
        <authorList>
            <person name="Liu Q."/>
        </authorList>
    </citation>
    <scope>NUCLEOTIDE SEQUENCE [LARGE SCALE GENOMIC DNA]</scope>
    <source>
        <strain evidence="1 2">4H37-19</strain>
    </source>
</reference>
<dbReference type="EMBL" id="CP046884">
    <property type="protein sequence ID" value="QNQ89828.1"/>
    <property type="molecule type" value="Genomic_DNA"/>
</dbReference>
<gene>
    <name evidence="1" type="ORF">GP475_03550</name>
</gene>
<dbReference type="PANTHER" id="PTHR46796:SF6">
    <property type="entry name" value="ARAC SUBFAMILY"/>
    <property type="match status" value="1"/>
</dbReference>
<dbReference type="Pfam" id="PF12833">
    <property type="entry name" value="HTH_18"/>
    <property type="match status" value="1"/>
</dbReference>
<dbReference type="KEGG" id="cpoy:GP475_03550"/>
<dbReference type="InterPro" id="IPR009057">
    <property type="entry name" value="Homeodomain-like_sf"/>
</dbReference>
<dbReference type="PRINTS" id="PR00032">
    <property type="entry name" value="HTHARAC"/>
</dbReference>
<dbReference type="GO" id="GO:0003700">
    <property type="term" value="F:DNA-binding transcription factor activity"/>
    <property type="evidence" value="ECO:0007669"/>
    <property type="project" value="InterPro"/>
</dbReference>
<protein>
    <submittedName>
        <fullName evidence="1">Helix-turn-helix domain-containing protein</fullName>
    </submittedName>
</protein>
<dbReference type="InterPro" id="IPR035418">
    <property type="entry name" value="AraC-bd_2"/>
</dbReference>
<dbReference type="InterPro" id="IPR018062">
    <property type="entry name" value="HTH_AraC-typ_CS"/>
</dbReference>
<dbReference type="Proteomes" id="UP000516320">
    <property type="component" value="Chromosome"/>
</dbReference>
<evidence type="ECO:0000313" key="2">
    <source>
        <dbReference type="Proteomes" id="UP000516320"/>
    </source>
</evidence>
<name>A0A7H0SMQ3_9CORY</name>
<dbReference type="PROSITE" id="PS00041">
    <property type="entry name" value="HTH_ARAC_FAMILY_1"/>
    <property type="match status" value="1"/>
</dbReference>
<dbReference type="InterPro" id="IPR020449">
    <property type="entry name" value="Tscrpt_reg_AraC-type_HTH"/>
</dbReference>
<proteinExistence type="predicted"/>
<dbReference type="GO" id="GO:0043565">
    <property type="term" value="F:sequence-specific DNA binding"/>
    <property type="evidence" value="ECO:0007669"/>
    <property type="project" value="InterPro"/>
</dbReference>
<dbReference type="InterPro" id="IPR018060">
    <property type="entry name" value="HTH_AraC"/>
</dbReference>
<dbReference type="AlphaFoldDB" id="A0A7H0SMQ3"/>
<dbReference type="SMART" id="SM00342">
    <property type="entry name" value="HTH_ARAC"/>
    <property type="match status" value="1"/>
</dbReference>
<dbReference type="Gene3D" id="1.10.10.60">
    <property type="entry name" value="Homeodomain-like"/>
    <property type="match status" value="1"/>
</dbReference>
<evidence type="ECO:0000313" key="1">
    <source>
        <dbReference type="EMBL" id="QNQ89828.1"/>
    </source>
</evidence>
<accession>A0A7H0SMQ3</accession>
<sequence length="311" mass="34269">MSRMDSGLGMVKLAEFREMVSASVVPLDISAIQEDTFMGSVKAHDVGRINFFLIQAAPHAVHRTEELIAASHSQKIKVTLLLYGQAVLKQDGRTAFFNQGDIAIYDTSRPYQLFFPVPSKILVLMVPREDWSMPIAVLDDLTAITLTKERALSSVVTAFFQELAKNFDALNTRTGSQLAEMSVAILRPIILAAAEDVGYSLDGKAQLVRSAKKFIDAHLDDPHLNPSAIAKAHFISLRQLYSAFSESDLSVAATIKQRRLDRAHVMINDQTCDDLSIGAIAARCGLPDAAYFSRAFKKRFGVSPRQARNGR</sequence>
<dbReference type="Pfam" id="PF14525">
    <property type="entry name" value="AraC_binding_2"/>
    <property type="match status" value="1"/>
</dbReference>